<dbReference type="RefSeq" id="WP_011530235.1">
    <property type="nucleotide sequence ID" value="NC_008025.1"/>
</dbReference>
<dbReference type="PROSITE" id="PS51482">
    <property type="entry name" value="DEGV"/>
    <property type="match status" value="1"/>
</dbReference>
<dbReference type="eggNOG" id="COG1307">
    <property type="taxonomic scope" value="Bacteria"/>
</dbReference>
<organism evidence="2 3">
    <name type="scientific">Deinococcus geothermalis (strain DSM 11300 / CIP 105573 / AG-3a)</name>
    <dbReference type="NCBI Taxonomy" id="319795"/>
    <lineage>
        <taxon>Bacteria</taxon>
        <taxon>Thermotogati</taxon>
        <taxon>Deinococcota</taxon>
        <taxon>Deinococci</taxon>
        <taxon>Deinococcales</taxon>
        <taxon>Deinococcaceae</taxon>
        <taxon>Deinococcus</taxon>
    </lineage>
</organism>
<dbReference type="Gene3D" id="3.40.50.10170">
    <property type="match status" value="1"/>
</dbReference>
<accession>Q1IZD6</accession>
<evidence type="ECO:0000313" key="2">
    <source>
        <dbReference type="EMBL" id="ABF45398.1"/>
    </source>
</evidence>
<dbReference type="InterPro" id="IPR003797">
    <property type="entry name" value="DegV"/>
</dbReference>
<evidence type="ECO:0000256" key="1">
    <source>
        <dbReference type="ARBA" id="ARBA00023121"/>
    </source>
</evidence>
<dbReference type="Proteomes" id="UP000002431">
    <property type="component" value="Chromosome"/>
</dbReference>
<dbReference type="AlphaFoldDB" id="Q1IZD6"/>
<dbReference type="SUPFAM" id="SSF82549">
    <property type="entry name" value="DAK1/DegV-like"/>
    <property type="match status" value="1"/>
</dbReference>
<keyword evidence="1" id="KW-0446">Lipid-binding</keyword>
<keyword evidence="3" id="KW-1185">Reference proteome</keyword>
<name>Q1IZD6_DEIGD</name>
<dbReference type="KEGG" id="dge:Dgeo_1100"/>
<proteinExistence type="predicted"/>
<dbReference type="EMBL" id="CP000359">
    <property type="protein sequence ID" value="ABF45398.1"/>
    <property type="molecule type" value="Genomic_DNA"/>
</dbReference>
<dbReference type="NCBIfam" id="TIGR00762">
    <property type="entry name" value="DegV"/>
    <property type="match status" value="1"/>
</dbReference>
<evidence type="ECO:0000313" key="3">
    <source>
        <dbReference type="Proteomes" id="UP000002431"/>
    </source>
</evidence>
<gene>
    <name evidence="2" type="ordered locus">Dgeo_1100</name>
</gene>
<dbReference type="InterPro" id="IPR043168">
    <property type="entry name" value="DegV_C"/>
</dbReference>
<dbReference type="PANTHER" id="PTHR33434">
    <property type="entry name" value="DEGV DOMAIN-CONTAINING PROTEIN DR_1986-RELATED"/>
    <property type="match status" value="1"/>
</dbReference>
<sequence>MLAVVTDSTCDLHPDTARALGLHIVPLQVVLGERTFLDWQDIDPDAVYDHQRTGGTVTTRPASQEAFEATYRQLLATHDAVLSLHLSGQLSATAEHARQAARALNTEDRVRVVDSGLASIALAEAAIAAREAVQAGGDLQTALAAAQATGRDLLVEFTVPTLEYLRRGGRLSRTQELLGNMLGVRPILGFQDGRLQAVRRVRAASAARDILARLEERFGRDPVAVTIGHAGRDPGRIAELKAAIDASRLKVVRGRLQLLGPVIGAHVGPGTYGLLARRVEA</sequence>
<dbReference type="Gene3D" id="3.30.1180.10">
    <property type="match status" value="1"/>
</dbReference>
<dbReference type="PANTHER" id="PTHR33434:SF2">
    <property type="entry name" value="FATTY ACID-BINDING PROTEIN TM_1468"/>
    <property type="match status" value="1"/>
</dbReference>
<reference evidence="2" key="1">
    <citation type="submission" date="2006-04" db="EMBL/GenBank/DDBJ databases">
        <title>Complete sequence of chromosome of Deinococcus geothermalis DSM 11300.</title>
        <authorList>
            <consortium name="US DOE Joint Genome Institute"/>
            <person name="Copeland A."/>
            <person name="Lucas S."/>
            <person name="Lapidus A."/>
            <person name="Barry K."/>
            <person name="Detter J.C."/>
            <person name="Glavina del Rio T."/>
            <person name="Hammon N."/>
            <person name="Israni S."/>
            <person name="Dalin E."/>
            <person name="Tice H."/>
            <person name="Pitluck S."/>
            <person name="Brettin T."/>
            <person name="Bruce D."/>
            <person name="Han C."/>
            <person name="Tapia R."/>
            <person name="Saunders E."/>
            <person name="Gilna P."/>
            <person name="Schmutz J."/>
            <person name="Larimer F."/>
            <person name="Land M."/>
            <person name="Hauser L."/>
            <person name="Kyrpides N."/>
            <person name="Kim E."/>
            <person name="Daly M.J."/>
            <person name="Fredrickson J.K."/>
            <person name="Makarova K.S."/>
            <person name="Gaidamakova E.K."/>
            <person name="Zhai M."/>
            <person name="Richardson P."/>
        </authorList>
    </citation>
    <scope>NUCLEOTIDE SEQUENCE</scope>
    <source>
        <strain evidence="2">DSM 11300</strain>
    </source>
</reference>
<dbReference type="HOGENOM" id="CLU_048251_0_1_0"/>
<dbReference type="InterPro" id="IPR050270">
    <property type="entry name" value="DegV_domain_contain"/>
</dbReference>
<dbReference type="GO" id="GO:0008289">
    <property type="term" value="F:lipid binding"/>
    <property type="evidence" value="ECO:0007669"/>
    <property type="project" value="UniProtKB-KW"/>
</dbReference>
<dbReference type="STRING" id="319795.Dgeo_1100"/>
<protein>
    <submittedName>
        <fullName evidence="2">DegV family protein</fullName>
    </submittedName>
</protein>
<dbReference type="Pfam" id="PF02645">
    <property type="entry name" value="DegV"/>
    <property type="match status" value="1"/>
</dbReference>